<dbReference type="GO" id="GO:0047545">
    <property type="term" value="F:(S)-2-hydroxyglutarate dehydrogenase activity"/>
    <property type="evidence" value="ECO:0007669"/>
    <property type="project" value="TreeGrafter"/>
</dbReference>
<evidence type="ECO:0000256" key="5">
    <source>
        <dbReference type="ARBA" id="ARBA00037941"/>
    </source>
</evidence>
<keyword evidence="4 7" id="KW-0560">Oxidoreductase</keyword>
<comment type="similarity">
    <text evidence="5">Belongs to the L2HGDH family.</text>
</comment>
<dbReference type="RefSeq" id="WP_205291210.1">
    <property type="nucleotide sequence ID" value="NZ_CP074406.1"/>
</dbReference>
<evidence type="ECO:0000256" key="4">
    <source>
        <dbReference type="ARBA" id="ARBA00023002"/>
    </source>
</evidence>
<feature type="domain" description="FAD dependent oxidoreductase" evidence="6">
    <location>
        <begin position="4"/>
        <end position="396"/>
    </location>
</feature>
<keyword evidence="8" id="KW-1185">Reference proteome</keyword>
<sequence>MRYDVVVVGGGIVGLATAHRLLSERPDASVLVLEKEDAVAVHQTGHNSGVIHSGIYYEPGSLKARLCRAGAAATKRFTAEHGIAMRECGKLLVATDETELARLAALTERAAANGIEAEVIDAAELRRREPAVAGLGALAIAGTAITDYVAITRRLAELVAAAPGGEVRTGVEVVGVGEGAEAVTVRTATGAGTGSFTAERVVFCAGLQADRMARLCGIDVDFRIVPFRGEYFDVVPAKQDLVSTLIYPVPDPALPFLGVHLTPTVDGTLNVGPNAVLGLSREGYAKGSVRWADVRDLATFPGTWHVARTHAATGVRELRSSLSKRGYLALCRKYCPSLTLADLRPREAGIRAQAVLRDGSFVHDFLLRRTARTLHVVNAPSPAATSAFPIAAMLAAEVGRLG</sequence>
<protein>
    <submittedName>
        <fullName evidence="7">L-2-hydroxyglutarate oxidase</fullName>
        <ecNumber evidence="7">1.1.3.-</ecNumber>
    </submittedName>
</protein>
<evidence type="ECO:0000259" key="6">
    <source>
        <dbReference type="Pfam" id="PF01266"/>
    </source>
</evidence>
<dbReference type="Gene3D" id="3.50.50.60">
    <property type="entry name" value="FAD/NAD(P)-binding domain"/>
    <property type="match status" value="1"/>
</dbReference>
<evidence type="ECO:0000256" key="2">
    <source>
        <dbReference type="ARBA" id="ARBA00022630"/>
    </source>
</evidence>
<dbReference type="PANTHER" id="PTHR43104">
    <property type="entry name" value="L-2-HYDROXYGLUTARATE DEHYDROGENASE, MITOCHONDRIAL"/>
    <property type="match status" value="1"/>
</dbReference>
<proteinExistence type="inferred from homology"/>
<dbReference type="EMBL" id="JAERTX010000006">
    <property type="protein sequence ID" value="MBM9459902.1"/>
    <property type="molecule type" value="Genomic_DNA"/>
</dbReference>
<dbReference type="GO" id="GO:0005737">
    <property type="term" value="C:cytoplasm"/>
    <property type="evidence" value="ECO:0007669"/>
    <property type="project" value="TreeGrafter"/>
</dbReference>
<keyword evidence="3" id="KW-0274">FAD</keyword>
<accession>A0A938Y0H6</accession>
<dbReference type="InterPro" id="IPR006076">
    <property type="entry name" value="FAD-dep_OxRdtase"/>
</dbReference>
<evidence type="ECO:0000256" key="3">
    <source>
        <dbReference type="ARBA" id="ARBA00022827"/>
    </source>
</evidence>
<keyword evidence="2" id="KW-0285">Flavoprotein</keyword>
<reference evidence="7" key="1">
    <citation type="submission" date="2021-01" db="EMBL/GenBank/DDBJ databases">
        <title>Novel species in genus Nocardioides.</title>
        <authorList>
            <person name="Zhang G."/>
        </authorList>
    </citation>
    <scope>NUCLEOTIDE SEQUENCE</scope>
    <source>
        <strain evidence="7">Zg-536</strain>
    </source>
</reference>
<dbReference type="AlphaFoldDB" id="A0A938Y0H6"/>
<dbReference type="InterPro" id="IPR036188">
    <property type="entry name" value="FAD/NAD-bd_sf"/>
</dbReference>
<comment type="caution">
    <text evidence="7">The sequence shown here is derived from an EMBL/GenBank/DDBJ whole genome shotgun (WGS) entry which is preliminary data.</text>
</comment>
<dbReference type="SUPFAM" id="SSF51905">
    <property type="entry name" value="FAD/NAD(P)-binding domain"/>
    <property type="match status" value="1"/>
</dbReference>
<name>A0A938Y0H6_9ACTN</name>
<gene>
    <name evidence="7" type="primary">lhgO</name>
    <name evidence="7" type="ORF">JK386_08285</name>
</gene>
<evidence type="ECO:0000313" key="8">
    <source>
        <dbReference type="Proteomes" id="UP000663791"/>
    </source>
</evidence>
<comment type="cofactor">
    <cofactor evidence="1">
        <name>FAD</name>
        <dbReference type="ChEBI" id="CHEBI:57692"/>
    </cofactor>
</comment>
<organism evidence="7 8">
    <name type="scientific">Nocardioides faecalis</name>
    <dbReference type="NCBI Taxonomy" id="2803858"/>
    <lineage>
        <taxon>Bacteria</taxon>
        <taxon>Bacillati</taxon>
        <taxon>Actinomycetota</taxon>
        <taxon>Actinomycetes</taxon>
        <taxon>Propionibacteriales</taxon>
        <taxon>Nocardioidaceae</taxon>
        <taxon>Nocardioides</taxon>
    </lineage>
</organism>
<dbReference type="Gene3D" id="3.30.9.10">
    <property type="entry name" value="D-Amino Acid Oxidase, subunit A, domain 2"/>
    <property type="match status" value="1"/>
</dbReference>
<dbReference type="Proteomes" id="UP000663791">
    <property type="component" value="Unassembled WGS sequence"/>
</dbReference>
<dbReference type="EC" id="1.1.3.-" evidence="7"/>
<dbReference type="Pfam" id="PF01266">
    <property type="entry name" value="DAO"/>
    <property type="match status" value="1"/>
</dbReference>
<dbReference type="PANTHER" id="PTHR43104:SF2">
    <property type="entry name" value="L-2-HYDROXYGLUTARATE DEHYDROGENASE, MITOCHONDRIAL"/>
    <property type="match status" value="1"/>
</dbReference>
<evidence type="ECO:0000256" key="1">
    <source>
        <dbReference type="ARBA" id="ARBA00001974"/>
    </source>
</evidence>
<dbReference type="NCBIfam" id="NF008726">
    <property type="entry name" value="PRK11728.1"/>
    <property type="match status" value="1"/>
</dbReference>
<evidence type="ECO:0000313" key="7">
    <source>
        <dbReference type="EMBL" id="MBM9459902.1"/>
    </source>
</evidence>